<dbReference type="EMBL" id="LAEV01000505">
    <property type="protein sequence ID" value="KKA30104.1"/>
    <property type="molecule type" value="Genomic_DNA"/>
</dbReference>
<proteinExistence type="predicted"/>
<evidence type="ECO:0000256" key="1">
    <source>
        <dbReference type="ARBA" id="ARBA00004141"/>
    </source>
</evidence>
<keyword evidence="2 5" id="KW-0812">Transmembrane</keyword>
<dbReference type="GO" id="GO:0015140">
    <property type="term" value="F:malate transmembrane transporter activity"/>
    <property type="evidence" value="ECO:0007669"/>
    <property type="project" value="InterPro"/>
</dbReference>
<evidence type="ECO:0000256" key="4">
    <source>
        <dbReference type="ARBA" id="ARBA00023136"/>
    </source>
</evidence>
<feature type="transmembrane region" description="Helical" evidence="5">
    <location>
        <begin position="304"/>
        <end position="328"/>
    </location>
</feature>
<feature type="transmembrane region" description="Helical" evidence="5">
    <location>
        <begin position="152"/>
        <end position="181"/>
    </location>
</feature>
<sequence>MDMVYNVPWDAKWIHHCGLAVYLFNLTMFCINCVMLCIRFYYHRKDIRHSFTDPVESLLSLIYIGLCQYGISHAGIWLVRTGEILFWIYLVVSILFSATMYLILWSTQVFPIHTMTPGWVFPAYPLLMNMSCASSLMKAADQRGFSLYTNPVVIAVMSLAAQATGCLLAFLVAAAFIYRLMTQKLPGDYQRPGIFISIGPYAFTAAGILSMEQNKHLIIPSYVFQLPATAYLTHLHFLIPALFLWSLAVWFFLVSVGSLFKYIRLRRKLPFQMAWWSFVFPNTALVVATQMLGHSLQNWPLKLVAVVMAVVLMVGWVVVFTAMLRSLWRQELLLARVRSARDGMVVLPV</sequence>
<reference evidence="6 7" key="1">
    <citation type="submission" date="2015-03" db="EMBL/GenBank/DDBJ databases">
        <authorList>
            <person name="Radwan O."/>
            <person name="Al-Naeli F.A."/>
            <person name="Rendon G.A."/>
            <person name="Fields C."/>
        </authorList>
    </citation>
    <scope>NUCLEOTIDE SEQUENCE [LARGE SCALE GENOMIC DNA]</scope>
    <source>
        <strain evidence="6">CR-DP1</strain>
    </source>
</reference>
<dbReference type="InterPro" id="IPR038665">
    <property type="entry name" value="Voltage-dep_anion_channel_sf"/>
</dbReference>
<dbReference type="InterPro" id="IPR004695">
    <property type="entry name" value="SLAC1/Mae1/Ssu1/TehA"/>
</dbReference>
<name>A0A0F4ZHK8_9PEZI</name>
<feature type="transmembrane region" description="Helical" evidence="5">
    <location>
        <begin position="54"/>
        <end position="78"/>
    </location>
</feature>
<gene>
    <name evidence="6" type="ORF">TD95_003058</name>
</gene>
<dbReference type="Gene3D" id="1.50.10.150">
    <property type="entry name" value="Voltage-dependent anion channel"/>
    <property type="match status" value="1"/>
</dbReference>
<evidence type="ECO:0000313" key="6">
    <source>
        <dbReference type="EMBL" id="KKA30104.1"/>
    </source>
</evidence>
<dbReference type="GO" id="GO:0016020">
    <property type="term" value="C:membrane"/>
    <property type="evidence" value="ECO:0007669"/>
    <property type="project" value="UniProtKB-SubCell"/>
</dbReference>
<evidence type="ECO:0000256" key="2">
    <source>
        <dbReference type="ARBA" id="ARBA00022692"/>
    </source>
</evidence>
<evidence type="ECO:0000256" key="5">
    <source>
        <dbReference type="SAM" id="Phobius"/>
    </source>
</evidence>
<feature type="transmembrane region" description="Helical" evidence="5">
    <location>
        <begin position="231"/>
        <end position="253"/>
    </location>
</feature>
<evidence type="ECO:0008006" key="8">
    <source>
        <dbReference type="Google" id="ProtNLM"/>
    </source>
</evidence>
<comment type="subcellular location">
    <subcellularLocation>
        <location evidence="1">Membrane</location>
        <topology evidence="1">Multi-pass membrane protein</topology>
    </subcellularLocation>
</comment>
<comment type="caution">
    <text evidence="6">The sequence shown here is derived from an EMBL/GenBank/DDBJ whole genome shotgun (WGS) entry which is preliminary data.</text>
</comment>
<dbReference type="PANTHER" id="PTHR31162:SF3">
    <property type="entry name" value="TRANSPORTER_MALIC ACID TRANSPORT PROTEIN, PUTATIVE-RELATED"/>
    <property type="match status" value="1"/>
</dbReference>
<protein>
    <recommendedName>
        <fullName evidence="8">C4-dicarboxylate transporter/malic acid transport protein</fullName>
    </recommendedName>
</protein>
<keyword evidence="4 5" id="KW-0472">Membrane</keyword>
<keyword evidence="3 5" id="KW-1133">Transmembrane helix</keyword>
<dbReference type="OrthoDB" id="2901184at2759"/>
<accession>A0A0F4ZHK8</accession>
<organism evidence="6 7">
    <name type="scientific">Thielaviopsis punctulata</name>
    <dbReference type="NCBI Taxonomy" id="72032"/>
    <lineage>
        <taxon>Eukaryota</taxon>
        <taxon>Fungi</taxon>
        <taxon>Dikarya</taxon>
        <taxon>Ascomycota</taxon>
        <taxon>Pezizomycotina</taxon>
        <taxon>Sordariomycetes</taxon>
        <taxon>Hypocreomycetidae</taxon>
        <taxon>Microascales</taxon>
        <taxon>Ceratocystidaceae</taxon>
        <taxon>Thielaviopsis</taxon>
    </lineage>
</organism>
<evidence type="ECO:0000256" key="3">
    <source>
        <dbReference type="ARBA" id="ARBA00022989"/>
    </source>
</evidence>
<evidence type="ECO:0000313" key="7">
    <source>
        <dbReference type="Proteomes" id="UP000033483"/>
    </source>
</evidence>
<feature type="transmembrane region" description="Helical" evidence="5">
    <location>
        <begin position="84"/>
        <end position="107"/>
    </location>
</feature>
<dbReference type="AlphaFoldDB" id="A0A0F4ZHK8"/>
<feature type="transmembrane region" description="Helical" evidence="5">
    <location>
        <begin position="193"/>
        <end position="211"/>
    </location>
</feature>
<feature type="transmembrane region" description="Helical" evidence="5">
    <location>
        <begin position="20"/>
        <end position="42"/>
    </location>
</feature>
<dbReference type="PANTHER" id="PTHR31162">
    <property type="entry name" value="MALIC ACID TRANSPORT PROTEIN-RELATED"/>
    <property type="match status" value="1"/>
</dbReference>
<dbReference type="Proteomes" id="UP000033483">
    <property type="component" value="Unassembled WGS sequence"/>
</dbReference>
<dbReference type="InterPro" id="IPR030185">
    <property type="entry name" value="Mae1"/>
</dbReference>
<dbReference type="Pfam" id="PF03595">
    <property type="entry name" value="SLAC1"/>
    <property type="match status" value="1"/>
</dbReference>
<keyword evidence="7" id="KW-1185">Reference proteome</keyword>
<feature type="transmembrane region" description="Helical" evidence="5">
    <location>
        <begin position="274"/>
        <end position="292"/>
    </location>
</feature>